<evidence type="ECO:0008006" key="4">
    <source>
        <dbReference type="Google" id="ProtNLM"/>
    </source>
</evidence>
<keyword evidence="1" id="KW-0472">Membrane</keyword>
<dbReference type="Proteomes" id="UP000298714">
    <property type="component" value="Chromosome"/>
</dbReference>
<feature type="transmembrane region" description="Helical" evidence="1">
    <location>
        <begin position="40"/>
        <end position="68"/>
    </location>
</feature>
<keyword evidence="1" id="KW-0812">Transmembrane</keyword>
<sequence length="110" mass="11291">MIPLLLAAAALAVAWAGLPWLARARPRDVKRLVYTLAGLALALGVAMVMTGRGGVLLPIVAAIAAGLLHRLLNRQPPEPPAAQPGLQDAYALLGLPEAATPTMCAPRTSG</sequence>
<gene>
    <name evidence="2" type="ORF">E6W36_02985</name>
</gene>
<organism evidence="2 3">
    <name type="scientific">Hankyongella ginsenosidimutans</name>
    <dbReference type="NCBI Taxonomy" id="1763828"/>
    <lineage>
        <taxon>Bacteria</taxon>
        <taxon>Pseudomonadati</taxon>
        <taxon>Pseudomonadota</taxon>
        <taxon>Alphaproteobacteria</taxon>
        <taxon>Sphingomonadales</taxon>
        <taxon>Sphingomonadaceae</taxon>
        <taxon>Hankyongella</taxon>
    </lineage>
</organism>
<accession>A0A4D7C5P0</accession>
<dbReference type="AlphaFoldDB" id="A0A4D7C5P0"/>
<keyword evidence="3" id="KW-1185">Reference proteome</keyword>
<evidence type="ECO:0000313" key="2">
    <source>
        <dbReference type="EMBL" id="QCI78935.1"/>
    </source>
</evidence>
<evidence type="ECO:0000256" key="1">
    <source>
        <dbReference type="SAM" id="Phobius"/>
    </source>
</evidence>
<name>A0A4D7C5P0_9SPHN</name>
<proteinExistence type="predicted"/>
<dbReference type="RefSeq" id="WP_222873720.1">
    <property type="nucleotide sequence ID" value="NZ_CP039704.1"/>
</dbReference>
<protein>
    <recommendedName>
        <fullName evidence="4">Molecular chaperone DnaJ</fullName>
    </recommendedName>
</protein>
<evidence type="ECO:0000313" key="3">
    <source>
        <dbReference type="Proteomes" id="UP000298714"/>
    </source>
</evidence>
<keyword evidence="1" id="KW-1133">Transmembrane helix</keyword>
<reference evidence="3" key="1">
    <citation type="submission" date="2019-04" db="EMBL/GenBank/DDBJ databases">
        <title>Complete genome sequence of Sphingomonas sp. W1-2-3.</title>
        <authorList>
            <person name="Im W.T."/>
        </authorList>
    </citation>
    <scope>NUCLEOTIDE SEQUENCE [LARGE SCALE GENOMIC DNA]</scope>
    <source>
        <strain evidence="3">W1-2-3</strain>
    </source>
</reference>
<dbReference type="KEGG" id="hgn:E6W36_02985"/>
<dbReference type="EMBL" id="CP039704">
    <property type="protein sequence ID" value="QCI78935.1"/>
    <property type="molecule type" value="Genomic_DNA"/>
</dbReference>